<name>A0ABS9WGW7_9ACTN</name>
<protein>
    <submittedName>
        <fullName evidence="2">Uncharacterized protein</fullName>
    </submittedName>
</protein>
<keyword evidence="3" id="KW-1185">Reference proteome</keyword>
<evidence type="ECO:0000313" key="2">
    <source>
        <dbReference type="EMBL" id="MCI2241501.1"/>
    </source>
</evidence>
<feature type="region of interest" description="Disordered" evidence="1">
    <location>
        <begin position="1"/>
        <end position="35"/>
    </location>
</feature>
<proteinExistence type="predicted"/>
<organism evidence="2 3">
    <name type="scientific">Adlercreutzia faecimuris</name>
    <dbReference type="NCBI Taxonomy" id="2897341"/>
    <lineage>
        <taxon>Bacteria</taxon>
        <taxon>Bacillati</taxon>
        <taxon>Actinomycetota</taxon>
        <taxon>Coriobacteriia</taxon>
        <taxon>Eggerthellales</taxon>
        <taxon>Eggerthellaceae</taxon>
        <taxon>Adlercreutzia</taxon>
    </lineage>
</organism>
<comment type="caution">
    <text evidence="2">The sequence shown here is derived from an EMBL/GenBank/DDBJ whole genome shotgun (WGS) entry which is preliminary data.</text>
</comment>
<reference evidence="2" key="1">
    <citation type="submission" date="2021-11" db="EMBL/GenBank/DDBJ databases">
        <title>A Novel Adlercreutzia Species, isolated from a Allomyrina dichotoma larva feces.</title>
        <authorList>
            <person name="Suh M.K."/>
        </authorList>
    </citation>
    <scope>NUCLEOTIDE SEQUENCE</scope>
    <source>
        <strain evidence="2">JBNU-10</strain>
    </source>
</reference>
<dbReference type="RefSeq" id="WP_242163723.1">
    <property type="nucleotide sequence ID" value="NZ_JAJMLW010000001.1"/>
</dbReference>
<evidence type="ECO:0000313" key="3">
    <source>
        <dbReference type="Proteomes" id="UP001430755"/>
    </source>
</evidence>
<accession>A0ABS9WGW7</accession>
<evidence type="ECO:0000256" key="1">
    <source>
        <dbReference type="SAM" id="MobiDB-lite"/>
    </source>
</evidence>
<dbReference type="EMBL" id="JAJMLW010000001">
    <property type="protein sequence ID" value="MCI2241501.1"/>
    <property type="molecule type" value="Genomic_DNA"/>
</dbReference>
<gene>
    <name evidence="2" type="ORF">LPT13_03930</name>
</gene>
<sequence length="102" mass="10938">MSEIKRNEGAVSAPSMSDIPRLGAIPRNGGADQQIRCGAEGAGERTAHIEVCHGDHGPEPRFEGDVWTMWHVCSACRYPVSQGDALCGHCSARFEEVAGDDE</sequence>
<dbReference type="Proteomes" id="UP001430755">
    <property type="component" value="Unassembled WGS sequence"/>
</dbReference>